<gene>
    <name evidence="1" type="ORF">IC230_12730</name>
</gene>
<dbReference type="Proteomes" id="UP000653797">
    <property type="component" value="Unassembled WGS sequence"/>
</dbReference>
<organism evidence="1 2">
    <name type="scientific">Spirosoma validum</name>
    <dbReference type="NCBI Taxonomy" id="2771355"/>
    <lineage>
        <taxon>Bacteria</taxon>
        <taxon>Pseudomonadati</taxon>
        <taxon>Bacteroidota</taxon>
        <taxon>Cytophagia</taxon>
        <taxon>Cytophagales</taxon>
        <taxon>Cytophagaceae</taxon>
        <taxon>Spirosoma</taxon>
    </lineage>
</organism>
<comment type="caution">
    <text evidence="1">The sequence shown here is derived from an EMBL/GenBank/DDBJ whole genome shotgun (WGS) entry which is preliminary data.</text>
</comment>
<name>A0A927B1Z4_9BACT</name>
<dbReference type="AlphaFoldDB" id="A0A927B1Z4"/>
<protein>
    <submittedName>
        <fullName evidence="1">Uncharacterized protein</fullName>
    </submittedName>
</protein>
<reference evidence="1" key="1">
    <citation type="submission" date="2020-09" db="EMBL/GenBank/DDBJ databases">
        <authorList>
            <person name="Kim M.K."/>
        </authorList>
    </citation>
    <scope>NUCLEOTIDE SEQUENCE</scope>
    <source>
        <strain evidence="1">BT704</strain>
    </source>
</reference>
<dbReference type="EMBL" id="JACXAA010000004">
    <property type="protein sequence ID" value="MBD2753762.1"/>
    <property type="molecule type" value="Genomic_DNA"/>
</dbReference>
<sequence>MKKEKQPICKRTDTGVIALMFDEQEGKYYSTTSPNTLEFLRTSELEDYSPRFRPVAYIEVGNDDRGFPKEGKQVPLR</sequence>
<evidence type="ECO:0000313" key="1">
    <source>
        <dbReference type="EMBL" id="MBD2753762.1"/>
    </source>
</evidence>
<proteinExistence type="predicted"/>
<keyword evidence="2" id="KW-1185">Reference proteome</keyword>
<accession>A0A927B1Z4</accession>
<dbReference type="RefSeq" id="WP_191039410.1">
    <property type="nucleotide sequence ID" value="NZ_JACXAA010000004.1"/>
</dbReference>
<evidence type="ECO:0000313" key="2">
    <source>
        <dbReference type="Proteomes" id="UP000653797"/>
    </source>
</evidence>